<dbReference type="InterPro" id="IPR019039">
    <property type="entry name" value="T4-Rnl1-like_N"/>
</dbReference>
<feature type="domain" description="T4 RNA ligase 1-like N-terminal" evidence="6">
    <location>
        <begin position="53"/>
        <end position="249"/>
    </location>
</feature>
<feature type="binding site" evidence="1 3">
    <location>
        <position position="243"/>
    </location>
    <ligand>
        <name>ATP</name>
        <dbReference type="ChEBI" id="CHEBI:30616"/>
    </ligand>
</feature>
<keyword evidence="1" id="KW-0692">RNA repair</keyword>
<dbReference type="Pfam" id="PF09511">
    <property type="entry name" value="RNA_lig_T4_1"/>
    <property type="match status" value="1"/>
</dbReference>
<feature type="binding site" evidence="1 4">
    <location>
        <position position="275"/>
    </location>
    <ligand>
        <name>Mg(2+)</name>
        <dbReference type="ChEBI" id="CHEBI:18420"/>
        <note>catalytic</note>
    </ligand>
</feature>
<feature type="binding site" evidence="1 3">
    <location>
        <position position="77"/>
    </location>
    <ligand>
        <name>ATP</name>
        <dbReference type="ChEBI" id="CHEBI:30616"/>
    </ligand>
</feature>
<evidence type="ECO:0000259" key="7">
    <source>
        <dbReference type="Pfam" id="PF20819"/>
    </source>
</evidence>
<feature type="binding site" evidence="1 3">
    <location>
        <position position="245"/>
    </location>
    <ligand>
        <name>ATP</name>
        <dbReference type="ChEBI" id="CHEBI:30616"/>
    </ligand>
</feature>
<feature type="binding site" evidence="1 3">
    <location>
        <position position="161"/>
    </location>
    <ligand>
        <name>ATP</name>
        <dbReference type="ChEBI" id="CHEBI:30616"/>
    </ligand>
</feature>
<dbReference type="GeneID" id="26638139"/>
<accession>A0A0A0Q0X0</accession>
<dbReference type="Gene3D" id="1.10.3550.20">
    <property type="match status" value="1"/>
</dbReference>
<evidence type="ECO:0000256" key="4">
    <source>
        <dbReference type="PIRSR" id="PIRSR612648-3"/>
    </source>
</evidence>
<dbReference type="Proteomes" id="UP000030739">
    <property type="component" value="Segment"/>
</dbReference>
<protein>
    <recommendedName>
        <fullName evidence="1">RNA ligase 1</fullName>
        <ecNumber evidence="1">6.5.1.3</ecNumber>
    </recommendedName>
    <alternativeName>
        <fullName evidence="1">Rnl1</fullName>
    </alternativeName>
</protein>
<sequence>MKTLFNNLMTLCENSDGSNFFYKDFTSPFGTVFRIFNYNYASYTDWLRPDALECRGIMFEIDETGQPVRIAARPMEKFFNLNETPFTMNLDLSKTVLVTAKEDGSLISSFVDNNTLFMKSKGSIYSDQSAEALQFIIRQENAELMQKVKLMADAGYTCNFEYVSPTNRIVLDYKDKNLVLLNVRNIETGDYVPHQELFKDAVLRKYLVKAISINADEDFVEEIRAMEGIEGFIFELKDGLKFKLKTTWYSALHHTKDSINNNQRLFESILASASDDLKAMFAGDAYSINKIEIFEAIHRAYLTKSIAYIESVYSDNRGKARKDYVEKAQAYLNSKESAGLFSIVMKAYTAGIDYDTLIPQINKVFMKEHKSYIPTIYL</sequence>
<evidence type="ECO:0000256" key="1">
    <source>
        <dbReference type="HAMAP-Rule" id="MF_04149"/>
    </source>
</evidence>
<evidence type="ECO:0000313" key="9">
    <source>
        <dbReference type="Proteomes" id="UP000030739"/>
    </source>
</evidence>
<organism evidence="8 9">
    <name type="scientific">Pectobacterium bacteriophage PM2</name>
    <dbReference type="NCBI Taxonomy" id="1429794"/>
    <lineage>
        <taxon>Viruses</taxon>
        <taxon>Duplodnaviria</taxon>
        <taxon>Heunggongvirae</taxon>
        <taxon>Uroviricota</taxon>
        <taxon>Caudoviricetes</taxon>
        <taxon>Pantevenvirales</taxon>
        <taxon>Straboviridae</taxon>
        <taxon>Tevenvirinae</taxon>
        <taxon>Mosugukvirus</taxon>
        <taxon>Mosugukvirus pm2</taxon>
    </lineage>
</organism>
<evidence type="ECO:0000313" key="8">
    <source>
        <dbReference type="EMBL" id="AHY25208.1"/>
    </source>
</evidence>
<feature type="binding site" evidence="1 3">
    <location>
        <position position="55"/>
    </location>
    <ligand>
        <name>ATP</name>
        <dbReference type="ChEBI" id="CHEBI:30616"/>
    </ligand>
</feature>
<keyword evidence="1 3" id="KW-0547">Nucleotide-binding</keyword>
<gene>
    <name evidence="8" type="ORF">PM2_246</name>
</gene>
<keyword evidence="1 4" id="KW-0460">Magnesium</keyword>
<evidence type="ECO:0000256" key="3">
    <source>
        <dbReference type="PIRSR" id="PIRSR612648-2"/>
    </source>
</evidence>
<keyword evidence="1 4" id="KW-0479">Metal-binding</keyword>
<keyword evidence="9" id="KW-1185">Reference proteome</keyword>
<evidence type="ECO:0000256" key="2">
    <source>
        <dbReference type="PIRSR" id="PIRSR612648-1"/>
    </source>
</evidence>
<name>A0A0A0Q0X0_9CAUD</name>
<keyword evidence="1" id="KW-1259">Evasion of bacteria-mediated translation shutoff by virus</keyword>
<dbReference type="GO" id="GO:0003972">
    <property type="term" value="F:RNA ligase (ATP) activity"/>
    <property type="evidence" value="ECO:0007669"/>
    <property type="project" value="UniProtKB-UniRule"/>
</dbReference>
<dbReference type="GO" id="GO:0046872">
    <property type="term" value="F:metal ion binding"/>
    <property type="evidence" value="ECO:0007669"/>
    <property type="project" value="UniProtKB-UniRule"/>
</dbReference>
<keyword evidence="1" id="KW-0945">Host-virus interaction</keyword>
<dbReference type="GO" id="GO:0042245">
    <property type="term" value="P:RNA repair"/>
    <property type="evidence" value="ECO:0007669"/>
    <property type="project" value="UniProtKB-UniRule"/>
</dbReference>
<feature type="binding site" evidence="1 3">
    <location>
        <position position="38"/>
    </location>
    <ligand>
        <name>ATP</name>
        <dbReference type="ChEBI" id="CHEBI:30616"/>
    </ligand>
</feature>
<reference evidence="8 9" key="1">
    <citation type="journal article" date="2015" name="Plant Pathol. J.">
        <title>Isolation and Genomic Characterization of the T4-Like Bacteriophage PM2 Infecting Pectobacterium carotovorum subsp. carotovorum.</title>
        <authorList>
            <person name="Lim J.A."/>
            <person name="Lee D.H."/>
            <person name="Heu S."/>
        </authorList>
    </citation>
    <scope>NUCLEOTIDE SEQUENCE [LARGE SCALE GENOMIC DNA]</scope>
</reference>
<comment type="similarity">
    <text evidence="1">Belongs to the Tequatrovirus RNA ligase 1 family.</text>
</comment>
<dbReference type="HAMAP" id="MF_04149">
    <property type="entry name" value="RNALIG_T4"/>
    <property type="match status" value="1"/>
</dbReference>
<dbReference type="GO" id="GO:0005524">
    <property type="term" value="F:ATP binding"/>
    <property type="evidence" value="ECO:0007669"/>
    <property type="project" value="UniProtKB-UniRule"/>
</dbReference>
<evidence type="ECO:0000259" key="6">
    <source>
        <dbReference type="Pfam" id="PF09511"/>
    </source>
</evidence>
<dbReference type="EC" id="6.5.1.3" evidence="1"/>
<dbReference type="RefSeq" id="YP_009211667.1">
    <property type="nucleotide sequence ID" value="NC_028940.1"/>
</dbReference>
<dbReference type="OrthoDB" id="8076at10239"/>
<comment type="function">
    <text evidence="1">Involved in countering a host defense mechanism which, following viral infection, activates the host anticodon nuclease and shuts off viral translation. Repairs 5'-PO4 and 3'-OH groups in the cleaved host tRNA.</text>
</comment>
<dbReference type="KEGG" id="vg:26638139"/>
<dbReference type="NCBIfam" id="TIGR02308">
    <property type="entry name" value="RNA_lig_T4_1"/>
    <property type="match status" value="1"/>
</dbReference>
<keyword evidence="1 3" id="KW-0067">ATP-binding</keyword>
<dbReference type="Pfam" id="PF20819">
    <property type="entry name" value="T4_Rnl1_C"/>
    <property type="match status" value="1"/>
</dbReference>
<feature type="site" description="Essential for RNA ligase activity" evidence="1 5">
    <location>
        <position position="249"/>
    </location>
</feature>
<feature type="site" description="Essential for RNA ligase activity" evidence="1 5">
    <location>
        <position position="161"/>
    </location>
</feature>
<feature type="active site" description="N6-AMP-lysine intermediate" evidence="1 2">
    <location>
        <position position="101"/>
    </location>
</feature>
<dbReference type="InterPro" id="IPR049042">
    <property type="entry name" value="T4_Rnl1_C"/>
</dbReference>
<dbReference type="EMBL" id="KF835987">
    <property type="protein sequence ID" value="AHY25208.1"/>
    <property type="molecule type" value="Genomic_DNA"/>
</dbReference>
<dbReference type="InterPro" id="IPR012648">
    <property type="entry name" value="Rnl1"/>
</dbReference>
<comment type="catalytic activity">
    <reaction evidence="1">
        <text>ATP + (ribonucleotide)n-3'-hydroxyl + 5'-phospho-(ribonucleotide)m = (ribonucleotide)n+m + AMP + diphosphate.</text>
        <dbReference type="EC" id="6.5.1.3"/>
    </reaction>
</comment>
<keyword evidence="1 8" id="KW-0436">Ligase</keyword>
<proteinExistence type="inferred from homology"/>
<evidence type="ECO:0000256" key="5">
    <source>
        <dbReference type="PIRSR" id="PIRSR612648-4"/>
    </source>
</evidence>
<comment type="cofactor">
    <cofactor evidence="1">
        <name>Mg(2+)</name>
        <dbReference type="ChEBI" id="CHEBI:18420"/>
    </cofactor>
    <text evidence="1">Binds 2 magnesium ions that perform the catalytic activity via a two-metal mechanism. One of the catalytic Mg(2+), which is coordinated by 5 water molecules, engages the lysine nucleophile and the ATP alpha phosphate while the Mg(2+) orients the PPi leaving group.</text>
</comment>
<feature type="domain" description="T4 RNA ligase 1 C-terminal" evidence="7">
    <location>
        <begin position="256"/>
        <end position="377"/>
    </location>
</feature>